<comment type="caution">
    <text evidence="2">The sequence shown here is derived from an EMBL/GenBank/DDBJ whole genome shotgun (WGS) entry which is preliminary data.</text>
</comment>
<evidence type="ECO:0008006" key="4">
    <source>
        <dbReference type="Google" id="ProtNLM"/>
    </source>
</evidence>
<sequence length="1046" mass="111756">MLRASAALVLASAWLAIPPASPAAPVSGTAVFGKTLETSGLTIDPSPGGDDPALHVKTYGQRDCWEIGVGRPSQYVYVTVDPALKHPGVNHAAVDIDYFDGPTGKFTLVYDAGGTDIWHGAKVVELAGTNTWKTAHFFLPDSAFAGGQYGHDMRIATWANGMGSSPAPVCLGTYTFTPSPIATEDEQVKVTTPGNLFKPGERATFGVLSGHRPEVAWTVRDYNRAVVATGTAAVDPVTREGSVDAGVLPTGYYTLSVGERTAGFAVTEDTPPEQSSMFGVNHHPRLAPGTTWEDTTSLAARAGIGNVRVDLVYWNTVEKPKGEYHFDPTHDRYVDDLNARGQRPLLFLGLGNSDYGSIPNRPEHWEGFRAYSKAVAEHVKGKVSALEVWNEYYGGFSSGVCSQSAKCYAKLQEAAWNGVKAAAPEIPVIGGSSFKVPLDWWEELFRLGALKHMDAVALHPYRAPGAPEGIGLDLEGLRKLMRTYNDGKEIPIWITEQGWSSATAKGVGVSENTQAESVARALIEAKAAGVAKYFLYDLVNDGTGPDNSEHNFGLLRRPSADATGMNPKPSFLSYSTVARELDAAAFLGRVDTGDPALHAARFAGRTVLWTGDRSARQVKLRAGAPVVVADMLGAERTLTPVGGWIRLTLTGAPLYVRADVRKIAQDPLVRLAAPEKVMAGTTIPVKVTAHGGMSVEFTDGLVADAPGIRTISGKIVAKGVVTGLAVAQVEVVPAPVEINLKPGDSRPATGASGTAGLLDGRLRVEVANRSTEPVAVSSIDWTFGDRKGTFDTRTTLPPLTTKTVEAEVTGQEAYVVRPVTATAHLDGGGTAQDSDAFGFSPVKRATPRLRDGKLRGLDGVPAIDLATVGTYNKIDASVADGDFWATWDQRNLYVAAVVTEPVHKAAAKNEWLPAGDSIGIGLQPGQPGDGLGRWGAEWFMLYAGETGVFVESLPRDYGVGPMPGATVEMARDDTAKTTTYLVTIPWDKIRPLSPAEPDFSMTLTVNENDGQPRDNYRSLGLAGWQTWGDGLNNWKLVRYQQVRLTR</sequence>
<dbReference type="Gene3D" id="2.60.40.1190">
    <property type="match status" value="1"/>
</dbReference>
<feature type="chain" id="PRO_5045572318" description="Asl1-like glycosyl hydrolase catalytic domain-containing protein" evidence="1">
    <location>
        <begin position="24"/>
        <end position="1046"/>
    </location>
</feature>
<gene>
    <name evidence="2" type="ORF">ACFFV7_44580</name>
</gene>
<dbReference type="Proteomes" id="UP001589647">
    <property type="component" value="Unassembled WGS sequence"/>
</dbReference>
<evidence type="ECO:0000256" key="1">
    <source>
        <dbReference type="SAM" id="SignalP"/>
    </source>
</evidence>
<dbReference type="EMBL" id="JBHMEI010000076">
    <property type="protein sequence ID" value="MFB9208322.1"/>
    <property type="molecule type" value="Genomic_DNA"/>
</dbReference>
<proteinExistence type="predicted"/>
<dbReference type="InterPro" id="IPR017853">
    <property type="entry name" value="GH"/>
</dbReference>
<protein>
    <recommendedName>
        <fullName evidence="4">Asl1-like glycosyl hydrolase catalytic domain-containing protein</fullName>
    </recommendedName>
</protein>
<name>A0ABV5IUS7_9ACTN</name>
<dbReference type="RefSeq" id="WP_189654145.1">
    <property type="nucleotide sequence ID" value="NZ_BMRC01000059.1"/>
</dbReference>
<dbReference type="Gene3D" id="3.20.20.80">
    <property type="entry name" value="Glycosidases"/>
    <property type="match status" value="1"/>
</dbReference>
<dbReference type="InterPro" id="IPR051923">
    <property type="entry name" value="Glycosyl_Hydrolase_39"/>
</dbReference>
<organism evidence="2 3">
    <name type="scientific">Nonomuraea spiralis</name>
    <dbReference type="NCBI Taxonomy" id="46182"/>
    <lineage>
        <taxon>Bacteria</taxon>
        <taxon>Bacillati</taxon>
        <taxon>Actinomycetota</taxon>
        <taxon>Actinomycetes</taxon>
        <taxon>Streptosporangiales</taxon>
        <taxon>Streptosporangiaceae</taxon>
        <taxon>Nonomuraea</taxon>
    </lineage>
</organism>
<evidence type="ECO:0000313" key="3">
    <source>
        <dbReference type="Proteomes" id="UP001589647"/>
    </source>
</evidence>
<accession>A0ABV5IUS7</accession>
<feature type="signal peptide" evidence="1">
    <location>
        <begin position="1"/>
        <end position="23"/>
    </location>
</feature>
<dbReference type="PANTHER" id="PTHR12631">
    <property type="entry name" value="ALPHA-L-IDURONIDASE"/>
    <property type="match status" value="1"/>
</dbReference>
<keyword evidence="3" id="KW-1185">Reference proteome</keyword>
<reference evidence="2 3" key="1">
    <citation type="submission" date="2024-09" db="EMBL/GenBank/DDBJ databases">
        <authorList>
            <person name="Sun Q."/>
            <person name="Mori K."/>
        </authorList>
    </citation>
    <scope>NUCLEOTIDE SEQUENCE [LARGE SCALE GENOMIC DNA]</scope>
    <source>
        <strain evidence="2 3">CCM 3426</strain>
    </source>
</reference>
<dbReference type="SUPFAM" id="SSF49344">
    <property type="entry name" value="CBD9-like"/>
    <property type="match status" value="1"/>
</dbReference>
<dbReference type="SUPFAM" id="SSF51445">
    <property type="entry name" value="(Trans)glycosidases"/>
    <property type="match status" value="1"/>
</dbReference>
<dbReference type="PANTHER" id="PTHR12631:SF10">
    <property type="entry name" value="BETA-XYLOSIDASE-LIKE PROTEIN-RELATED"/>
    <property type="match status" value="1"/>
</dbReference>
<keyword evidence="1" id="KW-0732">Signal</keyword>
<evidence type="ECO:0000313" key="2">
    <source>
        <dbReference type="EMBL" id="MFB9208322.1"/>
    </source>
</evidence>